<feature type="binding site" evidence="8">
    <location>
        <position position="125"/>
    </location>
    <ligand>
        <name>L-citrulline</name>
        <dbReference type="ChEBI" id="CHEBI:57743"/>
    </ligand>
</feature>
<comment type="pathway">
    <text evidence="1 8">Amino-acid biosynthesis; L-arginine biosynthesis; L-arginine from L-ornithine and carbamoyl phosphate: step 2/3.</text>
</comment>
<evidence type="ECO:0000256" key="2">
    <source>
        <dbReference type="ARBA" id="ARBA00012286"/>
    </source>
</evidence>
<dbReference type="SUPFAM" id="SSF69864">
    <property type="entry name" value="Argininosuccinate synthetase, C-terminal domain"/>
    <property type="match status" value="1"/>
</dbReference>
<evidence type="ECO:0000256" key="3">
    <source>
        <dbReference type="ARBA" id="ARBA00022571"/>
    </source>
</evidence>
<dbReference type="Proteomes" id="UP001375743">
    <property type="component" value="Unassembled WGS sequence"/>
</dbReference>
<feature type="domain" description="Arginosuccinate synthase C-terminal" evidence="10">
    <location>
        <begin position="179"/>
        <end position="396"/>
    </location>
</feature>
<dbReference type="InterPro" id="IPR018223">
    <property type="entry name" value="Arginosuc_synth_CS"/>
</dbReference>
<dbReference type="InterPro" id="IPR001518">
    <property type="entry name" value="Arginosuc_synth"/>
</dbReference>
<comment type="subcellular location">
    <subcellularLocation>
        <location evidence="8">Cytoplasm</location>
    </subcellularLocation>
</comment>
<dbReference type="HAMAP" id="MF_00005">
    <property type="entry name" value="Arg_succ_synth_type1"/>
    <property type="match status" value="1"/>
</dbReference>
<gene>
    <name evidence="8" type="primary">argG</name>
    <name evidence="11" type="ORF">U1T56_15380</name>
</gene>
<dbReference type="EMBL" id="JBBLZC010000015">
    <property type="protein sequence ID" value="MEK0084538.1"/>
    <property type="molecule type" value="Genomic_DNA"/>
</dbReference>
<evidence type="ECO:0000256" key="5">
    <source>
        <dbReference type="ARBA" id="ARBA00022605"/>
    </source>
</evidence>
<dbReference type="InterPro" id="IPR023434">
    <property type="entry name" value="Arginosuc_synth_type_1_subfam"/>
</dbReference>
<feature type="binding site" evidence="8">
    <location>
        <position position="125"/>
    </location>
    <ligand>
        <name>L-aspartate</name>
        <dbReference type="ChEBI" id="CHEBI:29991"/>
    </ligand>
</feature>
<dbReference type="InterPro" id="IPR048268">
    <property type="entry name" value="Arginosuc_syn_C"/>
</dbReference>
<feature type="binding site" evidence="8">
    <location>
        <position position="277"/>
    </location>
    <ligand>
        <name>L-citrulline</name>
        <dbReference type="ChEBI" id="CHEBI:57743"/>
    </ligand>
</feature>
<feature type="binding site" evidence="8">
    <location>
        <position position="94"/>
    </location>
    <ligand>
        <name>L-citrulline</name>
        <dbReference type="ChEBI" id="CHEBI:57743"/>
    </ligand>
</feature>
<keyword evidence="6 8" id="KW-0547">Nucleotide-binding</keyword>
<feature type="binding site" evidence="8">
    <location>
        <position position="265"/>
    </location>
    <ligand>
        <name>L-citrulline</name>
        <dbReference type="ChEBI" id="CHEBI:57743"/>
    </ligand>
</feature>
<comment type="catalytic activity">
    <reaction evidence="8">
        <text>L-citrulline + L-aspartate + ATP = 2-(N(omega)-L-arginino)succinate + AMP + diphosphate + H(+)</text>
        <dbReference type="Rhea" id="RHEA:10932"/>
        <dbReference type="ChEBI" id="CHEBI:15378"/>
        <dbReference type="ChEBI" id="CHEBI:29991"/>
        <dbReference type="ChEBI" id="CHEBI:30616"/>
        <dbReference type="ChEBI" id="CHEBI:33019"/>
        <dbReference type="ChEBI" id="CHEBI:57472"/>
        <dbReference type="ChEBI" id="CHEBI:57743"/>
        <dbReference type="ChEBI" id="CHEBI:456215"/>
        <dbReference type="EC" id="6.3.4.5"/>
    </reaction>
</comment>
<accession>A0ABU8XTL5</accession>
<sequence>MQSSVKKVVLAYSGGLDTSVILRWLQDHYRCEVVTFTADLGQGEELEPARAKAEMMGVKQIFIEDLQEEFVRDFVFPMFRANTLYEGSYLLGTSIARPLIAKRLIEIAQLVGADAVAHGATGKGNDQVRFELSCYALNPHIKVIAPWREWDLDSREKLIEYAEARQIPIPRGKRGEPPYSTDANLLHISYEGKALEDPWVEPDEEMFTRTVSPELAPDKPTYVEIGFERGDAVSVDGERLSPAQLLRRLNDLAGANGVGRLDLVENRFVGMKSRGVYETPGGTVLLAAHRAIESITLDRGAAHLKDELMPRYAELIYNGFWFAPEREMLQALIDRSQENVTGTVRLKLYKGSVQVVGRKSPCTLYSHAFATFEKDTVYNQRDAEGFIRLNALRLRIGALAKELAEK</sequence>
<feature type="binding site" evidence="8">
    <location>
        <position position="119"/>
    </location>
    <ligand>
        <name>ATP</name>
        <dbReference type="ChEBI" id="CHEBI:30616"/>
    </ligand>
</feature>
<keyword evidence="7 8" id="KW-0067">ATP-binding</keyword>
<feature type="binding site" evidence="8">
    <location>
        <position position="126"/>
    </location>
    <ligand>
        <name>L-aspartate</name>
        <dbReference type="ChEBI" id="CHEBI:29991"/>
    </ligand>
</feature>
<evidence type="ECO:0000259" key="9">
    <source>
        <dbReference type="Pfam" id="PF00764"/>
    </source>
</evidence>
<dbReference type="InterPro" id="IPR024074">
    <property type="entry name" value="AS_cat/multimer_dom_body"/>
</dbReference>
<feature type="binding site" evidence="8">
    <location>
        <begin position="11"/>
        <end position="19"/>
    </location>
    <ligand>
        <name>ATP</name>
        <dbReference type="ChEBI" id="CHEBI:30616"/>
    </ligand>
</feature>
<reference evidence="11 12" key="1">
    <citation type="submission" date="2024-01" db="EMBL/GenBank/DDBJ databases">
        <title>Multi-omics insights into the function and evolution of sodium benzoate biodegradation pathways in Benzoatithermus flavus gen. nov., sp. nov. from hot spring.</title>
        <authorList>
            <person name="Hu C.-J."/>
            <person name="Li W.-J."/>
        </authorList>
    </citation>
    <scope>NUCLEOTIDE SEQUENCE [LARGE SCALE GENOMIC DNA]</scope>
    <source>
        <strain evidence="11 12">SYSU G07066</strain>
    </source>
</reference>
<feature type="binding site" evidence="8">
    <location>
        <position position="38"/>
    </location>
    <ligand>
        <name>ATP</name>
        <dbReference type="ChEBI" id="CHEBI:30616"/>
    </ligand>
</feature>
<evidence type="ECO:0000313" key="12">
    <source>
        <dbReference type="Proteomes" id="UP001375743"/>
    </source>
</evidence>
<dbReference type="Pfam" id="PF00764">
    <property type="entry name" value="Arginosuc_synth"/>
    <property type="match status" value="1"/>
</dbReference>
<evidence type="ECO:0000259" key="10">
    <source>
        <dbReference type="Pfam" id="PF20979"/>
    </source>
</evidence>
<evidence type="ECO:0000313" key="11">
    <source>
        <dbReference type="EMBL" id="MEK0084538.1"/>
    </source>
</evidence>
<dbReference type="PANTHER" id="PTHR11587">
    <property type="entry name" value="ARGININOSUCCINATE SYNTHASE"/>
    <property type="match status" value="1"/>
</dbReference>
<dbReference type="GO" id="GO:0004055">
    <property type="term" value="F:argininosuccinate synthase activity"/>
    <property type="evidence" value="ECO:0007669"/>
    <property type="project" value="UniProtKB-EC"/>
</dbReference>
<dbReference type="PANTHER" id="PTHR11587:SF2">
    <property type="entry name" value="ARGININOSUCCINATE SYNTHASE"/>
    <property type="match status" value="1"/>
</dbReference>
<feature type="binding site" evidence="8">
    <location>
        <position position="129"/>
    </location>
    <ligand>
        <name>L-citrulline</name>
        <dbReference type="ChEBI" id="CHEBI:57743"/>
    </ligand>
</feature>
<keyword evidence="5 8" id="KW-0028">Amino-acid biosynthesis</keyword>
<feature type="binding site" evidence="8">
    <location>
        <position position="89"/>
    </location>
    <ligand>
        <name>L-citrulline</name>
        <dbReference type="ChEBI" id="CHEBI:57743"/>
    </ligand>
</feature>
<keyword evidence="3 8" id="KW-0055">Arginine biosynthesis</keyword>
<dbReference type="PROSITE" id="PS00564">
    <property type="entry name" value="ARGININOSUCCIN_SYN_1"/>
    <property type="match status" value="1"/>
</dbReference>
<keyword evidence="12" id="KW-1185">Reference proteome</keyword>
<name>A0ABU8XTL5_9PROT</name>
<dbReference type="PROSITE" id="PS00565">
    <property type="entry name" value="ARGININOSUCCIN_SYN_2"/>
    <property type="match status" value="1"/>
</dbReference>
<dbReference type="SUPFAM" id="SSF52402">
    <property type="entry name" value="Adenine nucleotide alpha hydrolases-like"/>
    <property type="match status" value="1"/>
</dbReference>
<evidence type="ECO:0000256" key="8">
    <source>
        <dbReference type="HAMAP-Rule" id="MF_00005"/>
    </source>
</evidence>
<organism evidence="11 12">
    <name type="scientific">Benzoatithermus flavus</name>
    <dbReference type="NCBI Taxonomy" id="3108223"/>
    <lineage>
        <taxon>Bacteria</taxon>
        <taxon>Pseudomonadati</taxon>
        <taxon>Pseudomonadota</taxon>
        <taxon>Alphaproteobacteria</taxon>
        <taxon>Geminicoccales</taxon>
        <taxon>Geminicoccaceae</taxon>
        <taxon>Benzoatithermus</taxon>
    </lineage>
</organism>
<dbReference type="NCBIfam" id="TIGR00032">
    <property type="entry name" value="argG"/>
    <property type="match status" value="1"/>
</dbReference>
<feature type="binding site" evidence="8">
    <location>
        <position position="189"/>
    </location>
    <ligand>
        <name>L-citrulline</name>
        <dbReference type="ChEBI" id="CHEBI:57743"/>
    </ligand>
</feature>
<dbReference type="Gene3D" id="3.90.1260.10">
    <property type="entry name" value="Argininosuccinate synthetase, chain A, domain 2"/>
    <property type="match status" value="1"/>
</dbReference>
<comment type="subunit">
    <text evidence="8">Homotetramer.</text>
</comment>
<keyword evidence="4 8" id="KW-0436">Ligase</keyword>
<evidence type="ECO:0000256" key="4">
    <source>
        <dbReference type="ARBA" id="ARBA00022598"/>
    </source>
</evidence>
<dbReference type="NCBIfam" id="NF001770">
    <property type="entry name" value="PRK00509.1"/>
    <property type="match status" value="1"/>
</dbReference>
<evidence type="ECO:0000256" key="6">
    <source>
        <dbReference type="ARBA" id="ARBA00022741"/>
    </source>
</evidence>
<evidence type="ECO:0000256" key="1">
    <source>
        <dbReference type="ARBA" id="ARBA00004967"/>
    </source>
</evidence>
<dbReference type="InterPro" id="IPR048267">
    <property type="entry name" value="Arginosuc_syn_N"/>
</dbReference>
<dbReference type="Gene3D" id="1.20.5.470">
    <property type="entry name" value="Single helix bin"/>
    <property type="match status" value="1"/>
</dbReference>
<dbReference type="Pfam" id="PF20979">
    <property type="entry name" value="Arginosuc_syn_C"/>
    <property type="match status" value="1"/>
</dbReference>
<dbReference type="InterPro" id="IPR014729">
    <property type="entry name" value="Rossmann-like_a/b/a_fold"/>
</dbReference>
<proteinExistence type="inferred from homology"/>
<feature type="domain" description="Arginosuccinate synthase-like N-terminal" evidence="9">
    <location>
        <begin position="7"/>
        <end position="168"/>
    </location>
</feature>
<dbReference type="Gene3D" id="3.40.50.620">
    <property type="entry name" value="HUPs"/>
    <property type="match status" value="1"/>
</dbReference>
<comment type="similarity">
    <text evidence="8">Belongs to the argininosuccinate synthase family. Type 1 subfamily.</text>
</comment>
<dbReference type="CDD" id="cd01999">
    <property type="entry name" value="ASS"/>
    <property type="match status" value="1"/>
</dbReference>
<evidence type="ECO:0000256" key="7">
    <source>
        <dbReference type="ARBA" id="ARBA00022840"/>
    </source>
</evidence>
<keyword evidence="8" id="KW-0963">Cytoplasm</keyword>
<feature type="binding site" evidence="8">
    <location>
        <position position="121"/>
    </location>
    <ligand>
        <name>L-aspartate</name>
        <dbReference type="ChEBI" id="CHEBI:29991"/>
    </ligand>
</feature>
<protein>
    <recommendedName>
        <fullName evidence="2 8">Argininosuccinate synthase</fullName>
        <ecNumber evidence="2 8">6.3.4.5</ecNumber>
    </recommendedName>
    <alternativeName>
        <fullName evidence="8">Citrulline--aspartate ligase</fullName>
    </alternativeName>
</protein>
<comment type="caution">
    <text evidence="11">The sequence shown here is derived from an EMBL/GenBank/DDBJ whole genome shotgun (WGS) entry which is preliminary data.</text>
</comment>
<feature type="binding site" evidence="8">
    <location>
        <position position="180"/>
    </location>
    <ligand>
        <name>L-citrulline</name>
        <dbReference type="ChEBI" id="CHEBI:57743"/>
    </ligand>
</feature>
<dbReference type="RefSeq" id="WP_418160389.1">
    <property type="nucleotide sequence ID" value="NZ_JBBLZC010000015.1"/>
</dbReference>
<dbReference type="EC" id="6.3.4.5" evidence="2 8"/>